<protein>
    <submittedName>
        <fullName evidence="3">Uncharacterized protein</fullName>
    </submittedName>
</protein>
<dbReference type="EMBL" id="JACOQI010000010">
    <property type="protein sequence ID" value="MBC5770918.1"/>
    <property type="molecule type" value="Genomic_DNA"/>
</dbReference>
<dbReference type="RefSeq" id="WP_187015142.1">
    <property type="nucleotide sequence ID" value="NZ_JACOQI010000010.1"/>
</dbReference>
<name>A0A923S870_9FIRM</name>
<feature type="region of interest" description="Disordered" evidence="1">
    <location>
        <begin position="25"/>
        <end position="44"/>
    </location>
</feature>
<proteinExistence type="predicted"/>
<reference evidence="3" key="1">
    <citation type="submission" date="2020-08" db="EMBL/GenBank/DDBJ databases">
        <title>Genome public.</title>
        <authorList>
            <person name="Liu C."/>
            <person name="Sun Q."/>
        </authorList>
    </citation>
    <scope>NUCLEOTIDE SEQUENCE</scope>
    <source>
        <strain evidence="3">BX15</strain>
    </source>
</reference>
<organism evidence="3 4">
    <name type="scientific">Dysosmobacter segnis</name>
    <dbReference type="NCBI Taxonomy" id="2763042"/>
    <lineage>
        <taxon>Bacteria</taxon>
        <taxon>Bacillati</taxon>
        <taxon>Bacillota</taxon>
        <taxon>Clostridia</taxon>
        <taxon>Eubacteriales</taxon>
        <taxon>Oscillospiraceae</taxon>
        <taxon>Dysosmobacter</taxon>
    </lineage>
</organism>
<dbReference type="Proteomes" id="UP000620327">
    <property type="component" value="Unassembled WGS sequence"/>
</dbReference>
<accession>A0A923S870</accession>
<evidence type="ECO:0000256" key="1">
    <source>
        <dbReference type="SAM" id="MobiDB-lite"/>
    </source>
</evidence>
<comment type="caution">
    <text evidence="3">The sequence shown here is derived from an EMBL/GenBank/DDBJ whole genome shotgun (WGS) entry which is preliminary data.</text>
</comment>
<evidence type="ECO:0000256" key="2">
    <source>
        <dbReference type="SAM" id="SignalP"/>
    </source>
</evidence>
<evidence type="ECO:0000313" key="3">
    <source>
        <dbReference type="EMBL" id="MBC5770918.1"/>
    </source>
</evidence>
<gene>
    <name evidence="3" type="ORF">H8Z83_11405</name>
</gene>
<feature type="signal peptide" evidence="2">
    <location>
        <begin position="1"/>
        <end position="22"/>
    </location>
</feature>
<keyword evidence="4" id="KW-1185">Reference proteome</keyword>
<dbReference type="AlphaFoldDB" id="A0A923S870"/>
<feature type="chain" id="PRO_5038843993" evidence="2">
    <location>
        <begin position="23"/>
        <end position="165"/>
    </location>
</feature>
<keyword evidence="2" id="KW-0732">Signal</keyword>
<evidence type="ECO:0000313" key="4">
    <source>
        <dbReference type="Proteomes" id="UP000620327"/>
    </source>
</evidence>
<dbReference type="PROSITE" id="PS51257">
    <property type="entry name" value="PROKAR_LIPOPROTEIN"/>
    <property type="match status" value="1"/>
</dbReference>
<sequence length="165" mass="18432">MKKIPAPLFYIALLLFMVGCQTDSRSDNTGSASDPPMISDSDTAEVLPTGTTETFTYHDLILDVSNVYEVQTTSGIYDDGETYEYPVYICYPGATLTIVNAGMSDPTYEEDHQPRPQWGVYDIETDTRVNLADGMEPIVLDETTDAVFNLEASVFVLKFHFYEPQ</sequence>